<dbReference type="GO" id="GO:0044183">
    <property type="term" value="F:protein folding chaperone"/>
    <property type="evidence" value="ECO:0007669"/>
    <property type="project" value="TreeGrafter"/>
</dbReference>
<dbReference type="NCBIfam" id="NF001033">
    <property type="entry name" value="PRK00114.1"/>
    <property type="match status" value="1"/>
</dbReference>
<dbReference type="PIRSF" id="PIRSF005261">
    <property type="entry name" value="Heat_shock_Hsp33"/>
    <property type="match status" value="1"/>
</dbReference>
<proteinExistence type="inferred from homology"/>
<dbReference type="GO" id="GO:0042026">
    <property type="term" value="P:protein refolding"/>
    <property type="evidence" value="ECO:0007669"/>
    <property type="project" value="TreeGrafter"/>
</dbReference>
<dbReference type="PANTHER" id="PTHR30111">
    <property type="entry name" value="33 KDA CHAPERONIN"/>
    <property type="match status" value="1"/>
</dbReference>
<evidence type="ECO:0000313" key="9">
    <source>
        <dbReference type="Proteomes" id="UP000253891"/>
    </source>
</evidence>
<evidence type="ECO:0000256" key="5">
    <source>
        <dbReference type="ARBA" id="ARBA00023284"/>
    </source>
</evidence>
<evidence type="ECO:0000256" key="7">
    <source>
        <dbReference type="SAM" id="MobiDB-lite"/>
    </source>
</evidence>
<dbReference type="HAMAP" id="MF_00117">
    <property type="entry name" value="HslO"/>
    <property type="match status" value="1"/>
</dbReference>
<organism evidence="8 9">
    <name type="scientific">Fructobacillus ficulneus</name>
    <dbReference type="NCBI Taxonomy" id="157463"/>
    <lineage>
        <taxon>Bacteria</taxon>
        <taxon>Bacillati</taxon>
        <taxon>Bacillota</taxon>
        <taxon>Bacilli</taxon>
        <taxon>Lactobacillales</taxon>
        <taxon>Lactobacillaceae</taxon>
        <taxon>Fructobacillus</taxon>
    </lineage>
</organism>
<dbReference type="InterPro" id="IPR016153">
    <property type="entry name" value="Heat_shock_Hsp33_N"/>
</dbReference>
<dbReference type="PANTHER" id="PTHR30111:SF1">
    <property type="entry name" value="33 KDA CHAPERONIN"/>
    <property type="match status" value="1"/>
</dbReference>
<feature type="region of interest" description="Disordered" evidence="7">
    <location>
        <begin position="296"/>
        <end position="316"/>
    </location>
</feature>
<dbReference type="SUPFAM" id="SSF118352">
    <property type="entry name" value="HSP33 redox switch-like"/>
    <property type="match status" value="1"/>
</dbReference>
<reference evidence="8 9" key="1">
    <citation type="journal article" date="2015" name="BMC Genomics">
        <title>Comparative genomics of Fructobacillus spp. and Leuconostoc spp. reveals niche-specific evolution of Fructobacillus spp.</title>
        <authorList>
            <person name="Endo A."/>
            <person name="Tanizawa Y."/>
            <person name="Tanaka N."/>
            <person name="Maeno S."/>
            <person name="Kumar H."/>
            <person name="Shiwa Y."/>
            <person name="Okada S."/>
            <person name="Yoshikawa H."/>
            <person name="Dicks L."/>
            <person name="Nakagawa J."/>
            <person name="Arita M."/>
        </authorList>
    </citation>
    <scope>NUCLEOTIDE SEQUENCE [LARGE SCALE GENOMIC DNA]</scope>
    <source>
        <strain evidence="8 9">JCM 12225</strain>
    </source>
</reference>
<name>A0A0K8MFT9_9LACO</name>
<dbReference type="Gene3D" id="3.90.1280.10">
    <property type="entry name" value="HSP33 redox switch-like"/>
    <property type="match status" value="1"/>
</dbReference>
<keyword evidence="5 6" id="KW-0676">Redox-active center</keyword>
<protein>
    <recommendedName>
        <fullName evidence="6">33 kDa chaperonin</fullName>
    </recommendedName>
    <alternativeName>
        <fullName evidence="6">Heat shock protein 33 homolog</fullName>
        <shortName evidence="6">HSP33</shortName>
    </alternativeName>
</protein>
<evidence type="ECO:0000256" key="1">
    <source>
        <dbReference type="ARBA" id="ARBA00022490"/>
    </source>
</evidence>
<dbReference type="GO" id="GO:0005737">
    <property type="term" value="C:cytoplasm"/>
    <property type="evidence" value="ECO:0007669"/>
    <property type="project" value="UniProtKB-SubCell"/>
</dbReference>
<keyword evidence="2 6" id="KW-0862">Zinc</keyword>
<dbReference type="CDD" id="cd00498">
    <property type="entry name" value="Hsp33"/>
    <property type="match status" value="1"/>
</dbReference>
<keyword evidence="9" id="KW-1185">Reference proteome</keyword>
<dbReference type="InterPro" id="IPR016154">
    <property type="entry name" value="Heat_shock_Hsp33_C"/>
</dbReference>
<gene>
    <name evidence="8" type="primary">hsp33</name>
    <name evidence="6" type="synonym">hslO</name>
    <name evidence="8" type="ORF">FFIC_092030</name>
</gene>
<dbReference type="EMBL" id="DF967986">
    <property type="protein sequence ID" value="GAO99375.1"/>
    <property type="molecule type" value="Genomic_DNA"/>
</dbReference>
<dbReference type="STRING" id="157463.GCA_001047075_00301"/>
<keyword evidence="4 6" id="KW-0143">Chaperone</keyword>
<dbReference type="Pfam" id="PF01430">
    <property type="entry name" value="HSP33"/>
    <property type="match status" value="1"/>
</dbReference>
<dbReference type="RefSeq" id="WP_061992794.1">
    <property type="nucleotide sequence ID" value="NZ_DF967986.1"/>
</dbReference>
<comment type="PTM">
    <text evidence="6">Under oxidizing conditions two disulfide bonds are formed involving the reactive cysteines. Under reducing conditions zinc is bound to the reactive cysteines and the protein is inactive.</text>
</comment>
<dbReference type="Proteomes" id="UP000253891">
    <property type="component" value="Unassembled WGS sequence"/>
</dbReference>
<dbReference type="Gene3D" id="3.55.30.10">
    <property type="entry name" value="Hsp33 domain"/>
    <property type="match status" value="1"/>
</dbReference>
<evidence type="ECO:0000256" key="4">
    <source>
        <dbReference type="ARBA" id="ARBA00023186"/>
    </source>
</evidence>
<accession>A0A0K8MFT9</accession>
<dbReference type="SUPFAM" id="SSF64397">
    <property type="entry name" value="Hsp33 domain"/>
    <property type="match status" value="1"/>
</dbReference>
<keyword evidence="1 6" id="KW-0963">Cytoplasm</keyword>
<dbReference type="OrthoDB" id="9776534at2"/>
<dbReference type="AlphaFoldDB" id="A0A0K8MFT9"/>
<keyword evidence="3 6" id="KW-1015">Disulfide bond</keyword>
<dbReference type="InterPro" id="IPR000397">
    <property type="entry name" value="Heat_shock_Hsp33"/>
</dbReference>
<evidence type="ECO:0000256" key="3">
    <source>
        <dbReference type="ARBA" id="ARBA00023157"/>
    </source>
</evidence>
<evidence type="ECO:0000313" key="8">
    <source>
        <dbReference type="EMBL" id="GAO99375.1"/>
    </source>
</evidence>
<evidence type="ECO:0000256" key="6">
    <source>
        <dbReference type="HAMAP-Rule" id="MF_00117"/>
    </source>
</evidence>
<evidence type="ECO:0000256" key="2">
    <source>
        <dbReference type="ARBA" id="ARBA00022833"/>
    </source>
</evidence>
<comment type="function">
    <text evidence="6">Redox regulated molecular chaperone. Protects both thermally unfolding and oxidatively damaged proteins from irreversible aggregation. Plays an important role in the bacterial defense system toward oxidative stress.</text>
</comment>
<comment type="similarity">
    <text evidence="6">Belongs to the HSP33 family.</text>
</comment>
<sequence>MADQLIKVITKDKAFRAFAIDGTQLVAKAAEAHNASRIATVVLGRALLATEILAQAILKGEERLGVQMDGRGPIGKVVTEANAHGAVRGYVTNPQLEPIVNDEDQLNIAGAVGNHGSFQVTKLAPYSKPYIGQSIIVSGEIGDDFTYYLTQSEQIPSVIGVGVTMNADGTVAQAGGFLVQALPGTTDAQLDDLDQKLKQMKPLAELLAEKKGPLVILDNLIGQGNYTSLDSVSVGLAAEPAKDAYAEMLATLPSHEVQAMIDEDGGAEVVGRFSGKKHYFEAAELEKILKTVLEREARAEEGDETDQDQDDSKDNK</sequence>
<comment type="caution">
    <text evidence="6">Lacks conserved residue(s) required for the propagation of feature annotation.</text>
</comment>
<dbReference type="GO" id="GO:0051082">
    <property type="term" value="F:unfolded protein binding"/>
    <property type="evidence" value="ECO:0007669"/>
    <property type="project" value="UniProtKB-UniRule"/>
</dbReference>
<comment type="subcellular location">
    <subcellularLocation>
        <location evidence="6">Cytoplasm</location>
    </subcellularLocation>
</comment>